<keyword evidence="1" id="KW-0812">Transmembrane</keyword>
<dbReference type="AlphaFoldDB" id="A0A366XTG4"/>
<dbReference type="EMBL" id="QOCW01000037">
    <property type="protein sequence ID" value="RBW67444.1"/>
    <property type="molecule type" value="Genomic_DNA"/>
</dbReference>
<feature type="transmembrane region" description="Helical" evidence="1">
    <location>
        <begin position="131"/>
        <end position="152"/>
    </location>
</feature>
<dbReference type="InterPro" id="IPR018729">
    <property type="entry name" value="DUF2269_transmembrane"/>
</dbReference>
<dbReference type="Proteomes" id="UP000253314">
    <property type="component" value="Unassembled WGS sequence"/>
</dbReference>
<evidence type="ECO:0000313" key="2">
    <source>
        <dbReference type="EMBL" id="RBW67444.1"/>
    </source>
</evidence>
<feature type="transmembrane region" description="Helical" evidence="1">
    <location>
        <begin position="73"/>
        <end position="95"/>
    </location>
</feature>
<protein>
    <recommendedName>
        <fullName evidence="4">DUF2269 domain-containing protein</fullName>
    </recommendedName>
</protein>
<keyword evidence="1" id="KW-1133">Transmembrane helix</keyword>
<dbReference type="Pfam" id="PF10027">
    <property type="entry name" value="DUF2269"/>
    <property type="match status" value="1"/>
</dbReference>
<proteinExistence type="predicted"/>
<evidence type="ECO:0008006" key="4">
    <source>
        <dbReference type="Google" id="ProtNLM"/>
    </source>
</evidence>
<accession>A0A366XTG4</accession>
<keyword evidence="3" id="KW-1185">Reference proteome</keyword>
<dbReference type="RefSeq" id="WP_113808347.1">
    <property type="nucleotide sequence ID" value="NZ_QOCW01000037.1"/>
</dbReference>
<evidence type="ECO:0000313" key="3">
    <source>
        <dbReference type="Proteomes" id="UP000253314"/>
    </source>
</evidence>
<comment type="caution">
    <text evidence="2">The sequence shown here is derived from an EMBL/GenBank/DDBJ whole genome shotgun (WGS) entry which is preliminary data.</text>
</comment>
<sequence length="153" mass="17298">MKTLVLIHVLSAIIGIGPTFFGHILLKKKQNLQELKNSLIYLKKLEIFPKIGGTIAVLSGFLLYFLGDYGSFMQLWLIGTLVLYIFIQITAIGFLMPALEKLQQAVSDEDAQNNDRLQADQQELLNKINHLSWLISIFGITIFVFMIIKPVFG</sequence>
<reference evidence="2 3" key="1">
    <citation type="submission" date="2018-07" db="EMBL/GenBank/DDBJ databases">
        <title>Lottiidibacillus patelloidae gen. nov., sp. nov., isolated from the intestinal tract of a marine limpet and the reclassification of B. taeanensis BH030017T, B. algicola KMM 3737T and B. hwajinpoensis SW-72T as genus Lottiidibacillus.</title>
        <authorList>
            <person name="Liu R."/>
            <person name="Huang Z."/>
        </authorList>
    </citation>
    <scope>NUCLEOTIDE SEQUENCE [LARGE SCALE GENOMIC DNA]</scope>
    <source>
        <strain evidence="2 3">BH030017</strain>
    </source>
</reference>
<feature type="transmembrane region" description="Helical" evidence="1">
    <location>
        <begin position="6"/>
        <end position="26"/>
    </location>
</feature>
<keyword evidence="1" id="KW-0472">Membrane</keyword>
<name>A0A366XTG4_9BACI</name>
<dbReference type="OrthoDB" id="69600at2"/>
<gene>
    <name evidence="2" type="ORF">DS031_22165</name>
</gene>
<evidence type="ECO:0000256" key="1">
    <source>
        <dbReference type="SAM" id="Phobius"/>
    </source>
</evidence>
<feature type="transmembrane region" description="Helical" evidence="1">
    <location>
        <begin position="47"/>
        <end position="67"/>
    </location>
</feature>
<organism evidence="2 3">
    <name type="scientific">Bacillus taeanensis</name>
    <dbReference type="NCBI Taxonomy" id="273032"/>
    <lineage>
        <taxon>Bacteria</taxon>
        <taxon>Bacillati</taxon>
        <taxon>Bacillota</taxon>
        <taxon>Bacilli</taxon>
        <taxon>Bacillales</taxon>
        <taxon>Bacillaceae</taxon>
        <taxon>Bacillus</taxon>
    </lineage>
</organism>